<feature type="domain" description="Helicase ATP-binding" evidence="10">
    <location>
        <begin position="13"/>
        <end position="84"/>
    </location>
</feature>
<organism evidence="12 13">
    <name type="scientific">Brachionus plicatilis</name>
    <name type="common">Marine rotifer</name>
    <name type="synonym">Brachionus muelleri</name>
    <dbReference type="NCBI Taxonomy" id="10195"/>
    <lineage>
        <taxon>Eukaryota</taxon>
        <taxon>Metazoa</taxon>
        <taxon>Spiralia</taxon>
        <taxon>Gnathifera</taxon>
        <taxon>Rotifera</taxon>
        <taxon>Eurotatoria</taxon>
        <taxon>Monogononta</taxon>
        <taxon>Pseudotrocha</taxon>
        <taxon>Ploima</taxon>
        <taxon>Brachionidae</taxon>
        <taxon>Brachionus</taxon>
    </lineage>
</organism>
<evidence type="ECO:0000259" key="11">
    <source>
        <dbReference type="PROSITE" id="PS51194"/>
    </source>
</evidence>
<feature type="compositionally biased region" description="Polar residues" evidence="9">
    <location>
        <begin position="697"/>
        <end position="731"/>
    </location>
</feature>
<dbReference type="SUPFAM" id="SSF52540">
    <property type="entry name" value="P-loop containing nucleoside triphosphate hydrolases"/>
    <property type="match status" value="1"/>
</dbReference>
<protein>
    <submittedName>
        <fullName evidence="12">Transcriptional regulator ATRX</fullName>
    </submittedName>
</protein>
<comment type="similarity">
    <text evidence="2">Belongs to the SNF2/RAD54 helicase family.</text>
</comment>
<dbReference type="Gene3D" id="3.40.50.10810">
    <property type="entry name" value="Tandem AAA-ATPase domain"/>
    <property type="match status" value="1"/>
</dbReference>
<evidence type="ECO:0000256" key="1">
    <source>
        <dbReference type="ARBA" id="ARBA00004123"/>
    </source>
</evidence>
<keyword evidence="3" id="KW-0547">Nucleotide-binding</keyword>
<keyword evidence="7" id="KW-0238">DNA-binding</keyword>
<dbReference type="GO" id="GO:0004386">
    <property type="term" value="F:helicase activity"/>
    <property type="evidence" value="ECO:0007669"/>
    <property type="project" value="UniProtKB-KW"/>
</dbReference>
<dbReference type="InterPro" id="IPR044574">
    <property type="entry name" value="ARIP4-like"/>
</dbReference>
<keyword evidence="4" id="KW-0378">Hydrolase</keyword>
<comment type="subcellular location">
    <subcellularLocation>
        <location evidence="1">Nucleus</location>
    </subcellularLocation>
</comment>
<evidence type="ECO:0000256" key="6">
    <source>
        <dbReference type="ARBA" id="ARBA00022840"/>
    </source>
</evidence>
<evidence type="ECO:0000259" key="10">
    <source>
        <dbReference type="PROSITE" id="PS51192"/>
    </source>
</evidence>
<dbReference type="AlphaFoldDB" id="A0A3M7SG85"/>
<dbReference type="Proteomes" id="UP000276133">
    <property type="component" value="Unassembled WGS sequence"/>
</dbReference>
<dbReference type="PANTHER" id="PTHR45797">
    <property type="entry name" value="RAD54-LIKE"/>
    <property type="match status" value="1"/>
</dbReference>
<gene>
    <name evidence="12" type="ORF">BpHYR1_042893</name>
</gene>
<evidence type="ECO:0000256" key="5">
    <source>
        <dbReference type="ARBA" id="ARBA00022806"/>
    </source>
</evidence>
<accession>A0A3M7SG85</accession>
<dbReference type="GO" id="GO:0003677">
    <property type="term" value="F:DNA binding"/>
    <property type="evidence" value="ECO:0007669"/>
    <property type="project" value="UniProtKB-KW"/>
</dbReference>
<dbReference type="Gene3D" id="3.40.50.300">
    <property type="entry name" value="P-loop containing nucleotide triphosphate hydrolases"/>
    <property type="match status" value="2"/>
</dbReference>
<dbReference type="Pfam" id="PF00176">
    <property type="entry name" value="SNF2-rel_dom"/>
    <property type="match status" value="1"/>
</dbReference>
<dbReference type="Gene3D" id="1.20.120.850">
    <property type="entry name" value="SWI2/SNF2 ATPases, N-terminal domain"/>
    <property type="match status" value="1"/>
</dbReference>
<evidence type="ECO:0000256" key="7">
    <source>
        <dbReference type="ARBA" id="ARBA00023125"/>
    </source>
</evidence>
<dbReference type="SMART" id="SM00490">
    <property type="entry name" value="HELICc"/>
    <property type="match status" value="1"/>
</dbReference>
<dbReference type="InterPro" id="IPR027417">
    <property type="entry name" value="P-loop_NTPase"/>
</dbReference>
<keyword evidence="13" id="KW-1185">Reference proteome</keyword>
<dbReference type="OrthoDB" id="2020972at2759"/>
<dbReference type="InterPro" id="IPR038718">
    <property type="entry name" value="SNF2-like_sf"/>
</dbReference>
<dbReference type="GO" id="GO:0016887">
    <property type="term" value="F:ATP hydrolysis activity"/>
    <property type="evidence" value="ECO:0007669"/>
    <property type="project" value="InterPro"/>
</dbReference>
<name>A0A3M7SG85_BRAPC</name>
<dbReference type="STRING" id="10195.A0A3M7SG85"/>
<dbReference type="InterPro" id="IPR049730">
    <property type="entry name" value="SNF2/RAD54-like_C"/>
</dbReference>
<dbReference type="EMBL" id="REGN01001411">
    <property type="protein sequence ID" value="RNA34803.1"/>
    <property type="molecule type" value="Genomic_DNA"/>
</dbReference>
<evidence type="ECO:0000256" key="9">
    <source>
        <dbReference type="SAM" id="MobiDB-lite"/>
    </source>
</evidence>
<evidence type="ECO:0000256" key="3">
    <source>
        <dbReference type="ARBA" id="ARBA00022741"/>
    </source>
</evidence>
<dbReference type="PANTHER" id="PTHR45797:SF3">
    <property type="entry name" value="TRANSCRIPTIONAL REGULATOR ATRX HOMOLOG"/>
    <property type="match status" value="1"/>
</dbReference>
<evidence type="ECO:0000256" key="2">
    <source>
        <dbReference type="ARBA" id="ARBA00007025"/>
    </source>
</evidence>
<dbReference type="CDD" id="cd18793">
    <property type="entry name" value="SF2_C_SNF"/>
    <property type="match status" value="1"/>
</dbReference>
<evidence type="ECO:0000256" key="8">
    <source>
        <dbReference type="ARBA" id="ARBA00023242"/>
    </source>
</evidence>
<dbReference type="GO" id="GO:0005634">
    <property type="term" value="C:nucleus"/>
    <property type="evidence" value="ECO:0007669"/>
    <property type="project" value="UniProtKB-SubCell"/>
</dbReference>
<keyword evidence="8" id="KW-0539">Nucleus</keyword>
<evidence type="ECO:0000256" key="4">
    <source>
        <dbReference type="ARBA" id="ARBA00022801"/>
    </source>
</evidence>
<proteinExistence type="inferred from homology"/>
<feature type="domain" description="Helicase C-terminal" evidence="11">
    <location>
        <begin position="292"/>
        <end position="461"/>
    </location>
</feature>
<dbReference type="PROSITE" id="PS51194">
    <property type="entry name" value="HELICASE_CTER"/>
    <property type="match status" value="1"/>
</dbReference>
<dbReference type="InterPro" id="IPR000330">
    <property type="entry name" value="SNF2_N"/>
</dbReference>
<keyword evidence="6" id="KW-0067">ATP-binding</keyword>
<dbReference type="InterPro" id="IPR001650">
    <property type="entry name" value="Helicase_C-like"/>
</dbReference>
<sequence length="746" mass="86495">MFVRIVNGKGIKPQKLVQSFNRYLLSPGPNLVICDEGHMLKVATSALSKSVSRFDTARRIVLTGTPLQNNLMEYHCMLSFVKPNLLGTIKEFKNRFANPISNGQHKDSTEADVRYMKKRAHILHDVLDGCVQRKDYAVIRSLLRPKKEFVLSIRLSDIQVDLYRAYIQKYGIGTKISKTKGAELFQDFQNLYSICSHPWVLKLNEVRLLRKEEKLAEKNFVADLDEEEIVNETEMVIDDDVEETVNGANKLEVNGGGVNSEEAASKPVERWWTSLIPGDMEFDLNMGGKLVVLERILKLCAENGDKLLLFSQSLLSLDLIEIFLEKLSHDKKDRWRKDEDYYRLDGQTDVHKRQSDVDKFNDERNRRGRFFLISTRAGGIGINLVGANRCIIFDACWNPSYDTQSIFRIYRFGQKKDVFVYRFLAQGTMEEKIYQRQVTKQSLSHRVIDEHQIDRHFTSQEINELYKFEPDLWDGKSIVHDIPDDSLLKSLLVDCKKWIAKYHEHDSLLENKLNEGLSEEERKAAWEEYENEKNAQNVHSAHTEPFLHSSLHGSLHNSLHNLANDPQFMRMFPNELNRMSEPFNAHIQAIQREELTKQIEQQNEMMRQHELRNFIQKERLAGIQGNSQPNYLQRMTQMFQNNQFNSNIRIPSGQRNEKALSDLYNGRHMPAHQHLTSILQGTPKASVNENKPRDYVSPQQAKFLNSRNSISSMNKQQAQASQMPNSNQKQTRPMRPNLTEAKPMES</sequence>
<dbReference type="Pfam" id="PF00271">
    <property type="entry name" value="Helicase_C"/>
    <property type="match status" value="1"/>
</dbReference>
<dbReference type="GO" id="GO:0005524">
    <property type="term" value="F:ATP binding"/>
    <property type="evidence" value="ECO:0007669"/>
    <property type="project" value="UniProtKB-KW"/>
</dbReference>
<reference evidence="12 13" key="1">
    <citation type="journal article" date="2018" name="Sci. Rep.">
        <title>Genomic signatures of local adaptation to the degree of environmental predictability in rotifers.</title>
        <authorList>
            <person name="Franch-Gras L."/>
            <person name="Hahn C."/>
            <person name="Garcia-Roger E.M."/>
            <person name="Carmona M.J."/>
            <person name="Serra M."/>
            <person name="Gomez A."/>
        </authorList>
    </citation>
    <scope>NUCLEOTIDE SEQUENCE [LARGE SCALE GENOMIC DNA]</scope>
    <source>
        <strain evidence="12">HYR1</strain>
    </source>
</reference>
<keyword evidence="5" id="KW-0347">Helicase</keyword>
<dbReference type="InterPro" id="IPR014001">
    <property type="entry name" value="Helicase_ATP-bd"/>
</dbReference>
<evidence type="ECO:0000313" key="13">
    <source>
        <dbReference type="Proteomes" id="UP000276133"/>
    </source>
</evidence>
<dbReference type="PROSITE" id="PS51192">
    <property type="entry name" value="HELICASE_ATP_BIND_1"/>
    <property type="match status" value="1"/>
</dbReference>
<comment type="caution">
    <text evidence="12">The sequence shown here is derived from an EMBL/GenBank/DDBJ whole genome shotgun (WGS) entry which is preliminary data.</text>
</comment>
<feature type="region of interest" description="Disordered" evidence="9">
    <location>
        <begin position="682"/>
        <end position="746"/>
    </location>
</feature>
<evidence type="ECO:0000313" key="12">
    <source>
        <dbReference type="EMBL" id="RNA34803.1"/>
    </source>
</evidence>